<dbReference type="GO" id="GO:0006310">
    <property type="term" value="P:DNA recombination"/>
    <property type="evidence" value="ECO:0007669"/>
    <property type="project" value="UniProtKB-UniRule"/>
</dbReference>
<dbReference type="EMBL" id="MHJU01000040">
    <property type="protein sequence ID" value="OGY72245.1"/>
    <property type="molecule type" value="Genomic_DNA"/>
</dbReference>
<gene>
    <name evidence="4" type="primary">recO</name>
    <name evidence="6" type="ORF">A3H61_04515</name>
</gene>
<dbReference type="Gene3D" id="2.40.50.140">
    <property type="entry name" value="Nucleic acid-binding proteins"/>
    <property type="match status" value="1"/>
</dbReference>
<keyword evidence="1 4" id="KW-0227">DNA damage</keyword>
<sequence>MTFTTDAIVLDYTTYRDYDRIYSAYTRDYGKLNILARGANKIKSKLAGHMEPCCHSSLMVAEGRAFHILAQARSITSFAAIRLSADLLYTALSVLKAVDVLTHTESGDSRIFYLIGKTLARLQTSITHEEKKAVWYYYLLNLLIHLGHAPRVIDVKVLQPLIIADIAKDAILLTDEARALIDGYARPVFADTRMSFDAV</sequence>
<evidence type="ECO:0000313" key="6">
    <source>
        <dbReference type="EMBL" id="OGY72245.1"/>
    </source>
</evidence>
<comment type="similarity">
    <text evidence="4">Belongs to the RecO family.</text>
</comment>
<dbReference type="InterPro" id="IPR003717">
    <property type="entry name" value="RecO"/>
</dbReference>
<evidence type="ECO:0000256" key="2">
    <source>
        <dbReference type="ARBA" id="ARBA00023172"/>
    </source>
</evidence>
<dbReference type="HAMAP" id="MF_00201">
    <property type="entry name" value="RecO"/>
    <property type="match status" value="1"/>
</dbReference>
<reference evidence="6 7" key="1">
    <citation type="journal article" date="2016" name="Nat. Commun.">
        <title>Thousands of microbial genomes shed light on interconnected biogeochemical processes in an aquifer system.</title>
        <authorList>
            <person name="Anantharaman K."/>
            <person name="Brown C.T."/>
            <person name="Hug L.A."/>
            <person name="Sharon I."/>
            <person name="Castelle C.J."/>
            <person name="Probst A.J."/>
            <person name="Thomas B.C."/>
            <person name="Singh A."/>
            <person name="Wilkins M.J."/>
            <person name="Karaoz U."/>
            <person name="Brodie E.L."/>
            <person name="Williams K.H."/>
            <person name="Hubbard S.S."/>
            <person name="Banfield J.F."/>
        </authorList>
    </citation>
    <scope>NUCLEOTIDE SEQUENCE [LARGE SCALE GENOMIC DNA]</scope>
</reference>
<proteinExistence type="inferred from homology"/>
<dbReference type="Pfam" id="PF11967">
    <property type="entry name" value="RecO_N"/>
    <property type="match status" value="1"/>
</dbReference>
<comment type="caution">
    <text evidence="6">The sequence shown here is derived from an EMBL/GenBank/DDBJ whole genome shotgun (WGS) entry which is preliminary data.</text>
</comment>
<keyword evidence="3 4" id="KW-0234">DNA repair</keyword>
<evidence type="ECO:0000256" key="3">
    <source>
        <dbReference type="ARBA" id="ARBA00023204"/>
    </source>
</evidence>
<dbReference type="NCBIfam" id="TIGR00613">
    <property type="entry name" value="reco"/>
    <property type="match status" value="1"/>
</dbReference>
<dbReference type="AlphaFoldDB" id="A0A1G2A6E9"/>
<dbReference type="SUPFAM" id="SSF57863">
    <property type="entry name" value="ArfGap/RecO-like zinc finger"/>
    <property type="match status" value="1"/>
</dbReference>
<dbReference type="SUPFAM" id="SSF50249">
    <property type="entry name" value="Nucleic acid-binding proteins"/>
    <property type="match status" value="1"/>
</dbReference>
<dbReference type="InterPro" id="IPR037278">
    <property type="entry name" value="ARFGAP/RecO"/>
</dbReference>
<evidence type="ECO:0000256" key="4">
    <source>
        <dbReference type="HAMAP-Rule" id="MF_00201"/>
    </source>
</evidence>
<dbReference type="InterPro" id="IPR022572">
    <property type="entry name" value="DNA_rep/recomb_RecO_N"/>
</dbReference>
<dbReference type="PANTHER" id="PTHR33991:SF1">
    <property type="entry name" value="DNA REPAIR PROTEIN RECO"/>
    <property type="match status" value="1"/>
</dbReference>
<dbReference type="PANTHER" id="PTHR33991">
    <property type="entry name" value="DNA REPAIR PROTEIN RECO"/>
    <property type="match status" value="1"/>
</dbReference>
<name>A0A1G2A6E9_9BACT</name>
<accession>A0A1G2A6E9</accession>
<dbReference type="GO" id="GO:0043590">
    <property type="term" value="C:bacterial nucleoid"/>
    <property type="evidence" value="ECO:0007669"/>
    <property type="project" value="TreeGrafter"/>
</dbReference>
<dbReference type="Proteomes" id="UP000178315">
    <property type="component" value="Unassembled WGS sequence"/>
</dbReference>
<dbReference type="InterPro" id="IPR012340">
    <property type="entry name" value="NA-bd_OB-fold"/>
</dbReference>
<protein>
    <recommendedName>
        <fullName evidence="4">DNA repair protein RecO</fullName>
    </recommendedName>
    <alternativeName>
        <fullName evidence="4">Recombination protein O</fullName>
    </alternativeName>
</protein>
<organism evidence="6 7">
    <name type="scientific">Candidatus Jacksonbacteria bacterium RIFCSPLOWO2_02_FULL_44_20</name>
    <dbReference type="NCBI Taxonomy" id="1798460"/>
    <lineage>
        <taxon>Bacteria</taxon>
        <taxon>Candidatus Jacksoniibacteriota</taxon>
    </lineage>
</organism>
<evidence type="ECO:0000256" key="1">
    <source>
        <dbReference type="ARBA" id="ARBA00022763"/>
    </source>
</evidence>
<feature type="domain" description="DNA replication/recombination mediator RecO N-terminal" evidence="5">
    <location>
        <begin position="1"/>
        <end position="78"/>
    </location>
</feature>
<keyword evidence="2 4" id="KW-0233">DNA recombination</keyword>
<evidence type="ECO:0000259" key="5">
    <source>
        <dbReference type="Pfam" id="PF11967"/>
    </source>
</evidence>
<evidence type="ECO:0000313" key="7">
    <source>
        <dbReference type="Proteomes" id="UP000178315"/>
    </source>
</evidence>
<dbReference type="GO" id="GO:0006302">
    <property type="term" value="P:double-strand break repair"/>
    <property type="evidence" value="ECO:0007669"/>
    <property type="project" value="TreeGrafter"/>
</dbReference>
<comment type="function">
    <text evidence="4">Involved in DNA repair and RecF pathway recombination.</text>
</comment>